<evidence type="ECO:0000259" key="2">
    <source>
        <dbReference type="Pfam" id="PF02563"/>
    </source>
</evidence>
<dbReference type="Pfam" id="PF02563">
    <property type="entry name" value="Poly_export"/>
    <property type="match status" value="1"/>
</dbReference>
<dbReference type="GO" id="GO:0015159">
    <property type="term" value="F:polysaccharide transmembrane transporter activity"/>
    <property type="evidence" value="ECO:0007669"/>
    <property type="project" value="InterPro"/>
</dbReference>
<evidence type="ECO:0000313" key="5">
    <source>
        <dbReference type="Proteomes" id="UP000004295"/>
    </source>
</evidence>
<dbReference type="InterPro" id="IPR003715">
    <property type="entry name" value="Poly_export_N"/>
</dbReference>
<dbReference type="STRING" id="553175.POREN0001_1158"/>
<keyword evidence="1" id="KW-0732">Signal</keyword>
<proteinExistence type="predicted"/>
<gene>
    <name evidence="4" type="ORF">POREN0001_1158</name>
</gene>
<dbReference type="InterPro" id="IPR019554">
    <property type="entry name" value="Soluble_ligand-bd"/>
</dbReference>
<evidence type="ECO:0000313" key="4">
    <source>
        <dbReference type="EMBL" id="EEN83608.1"/>
    </source>
</evidence>
<dbReference type="InterPro" id="IPR049712">
    <property type="entry name" value="Poly_export"/>
</dbReference>
<protein>
    <submittedName>
        <fullName evidence="4">Polysaccharide biosynthesis/export protein</fullName>
    </submittedName>
</protein>
<comment type="caution">
    <text evidence="4">The sequence shown here is derived from an EMBL/GenBank/DDBJ whole genome shotgun (WGS) entry which is preliminary data.</text>
</comment>
<evidence type="ECO:0000259" key="3">
    <source>
        <dbReference type="Pfam" id="PF10531"/>
    </source>
</evidence>
<dbReference type="Proteomes" id="UP000004295">
    <property type="component" value="Unassembled WGS sequence"/>
</dbReference>
<sequence length="291" mass="32038">MQMKRCAGFLFFCDSVCFDGYEGMKRLDILSVVLVLLLTASCRSAKNVLYLQDLDSVESAGYTRLEPTIQPGDLLSITVNSKNPELSAPFNLPMVSYTSSVGRGIGVQYLQGHLVGTDGTITFPLLGKINAAGLTKQQLINKISQELIAGNYIKEPIVTINFQNFKITVLGEVARPGSFTIDNERVTIFDAIGMAGDMTIYGRRDNVIVVREANGKREIYTHDLRSKDVFRSPCFYLAQNDVVFVNPNNTKIQMSEINQNNNVGVWLSLVGSVTSVSTLVMTVVRNSKSSN</sequence>
<feature type="domain" description="Soluble ligand binding" evidence="3">
    <location>
        <begin position="166"/>
        <end position="216"/>
    </location>
</feature>
<organism evidence="4 5">
    <name type="scientific">Porphyromonas endodontalis (strain ATCC 35406 / DSM 24491 / JCM 8526 / CCUG 16442 / BCRC 14492 / NCTC 13058 / HG 370)</name>
    <name type="common">Bacteroides endodontalis</name>
    <dbReference type="NCBI Taxonomy" id="553175"/>
    <lineage>
        <taxon>Bacteria</taxon>
        <taxon>Pseudomonadati</taxon>
        <taxon>Bacteroidota</taxon>
        <taxon>Bacteroidia</taxon>
        <taxon>Bacteroidales</taxon>
        <taxon>Porphyromonadaceae</taxon>
        <taxon>Porphyromonas</taxon>
    </lineage>
</organism>
<dbReference type="Gene3D" id="3.10.560.10">
    <property type="entry name" value="Outer membrane lipoprotein wza domain like"/>
    <property type="match status" value="1"/>
</dbReference>
<dbReference type="PANTHER" id="PTHR33619">
    <property type="entry name" value="POLYSACCHARIDE EXPORT PROTEIN GFCE-RELATED"/>
    <property type="match status" value="1"/>
</dbReference>
<dbReference type="PANTHER" id="PTHR33619:SF3">
    <property type="entry name" value="POLYSACCHARIDE EXPORT PROTEIN GFCE-RELATED"/>
    <property type="match status" value="1"/>
</dbReference>
<dbReference type="EMBL" id="ACNN01000005">
    <property type="protein sequence ID" value="EEN83608.1"/>
    <property type="molecule type" value="Genomic_DNA"/>
</dbReference>
<dbReference type="Pfam" id="PF10531">
    <property type="entry name" value="SLBB"/>
    <property type="match status" value="1"/>
</dbReference>
<evidence type="ECO:0000256" key="1">
    <source>
        <dbReference type="ARBA" id="ARBA00022729"/>
    </source>
</evidence>
<name>C3J7R7_POREA</name>
<dbReference type="eggNOG" id="COG1596">
    <property type="taxonomic scope" value="Bacteria"/>
</dbReference>
<feature type="domain" description="Polysaccharide export protein N-terminal" evidence="2">
    <location>
        <begin position="68"/>
        <end position="162"/>
    </location>
</feature>
<keyword evidence="5" id="KW-1185">Reference proteome</keyword>
<reference evidence="4 5" key="1">
    <citation type="submission" date="2009-04" db="EMBL/GenBank/DDBJ databases">
        <authorList>
            <person name="Sebastian Y."/>
            <person name="Madupu R."/>
            <person name="Durkin A.S."/>
            <person name="Torralba M."/>
            <person name="Methe B."/>
            <person name="Sutton G.G."/>
            <person name="Strausberg R.L."/>
            <person name="Nelson K.E."/>
        </authorList>
    </citation>
    <scope>NUCLEOTIDE SEQUENCE [LARGE SCALE GENOMIC DNA]</scope>
    <source>
        <strain evidence="5">ATCC 35406 / BCRC 14492 / JCM 8526 / NCTC 13058 / HG 370</strain>
    </source>
</reference>
<dbReference type="AlphaFoldDB" id="C3J7R7"/>
<accession>C3J7R7</accession>